<evidence type="ECO:0000313" key="2">
    <source>
        <dbReference type="Proteomes" id="UP000004491"/>
    </source>
</evidence>
<dbReference type="AlphaFoldDB" id="G2DHK1"/>
<proteinExistence type="predicted"/>
<name>G2DHK1_9GAMM</name>
<keyword evidence="2" id="KW-1185">Reference proteome</keyword>
<comment type="caution">
    <text evidence="1">The sequence shown here is derived from an EMBL/GenBank/DDBJ whole genome shotgun (WGS) entry which is preliminary data.</text>
</comment>
<protein>
    <submittedName>
        <fullName evidence="1">Uncharacterized protein</fullName>
    </submittedName>
</protein>
<dbReference type="Proteomes" id="UP000004491">
    <property type="component" value="Unassembled WGS sequence"/>
</dbReference>
<dbReference type="EMBL" id="AFOC01000138">
    <property type="protein sequence ID" value="EGV49897.1"/>
    <property type="molecule type" value="Genomic_DNA"/>
</dbReference>
<accession>G2DHK1</accession>
<sequence>MLSTVVLAIMTTVIEIHLLDRRIKSLIEKVQEL</sequence>
<gene>
    <name evidence="1" type="ORF">Rifp1Sym_fg00010</name>
</gene>
<evidence type="ECO:0000313" key="1">
    <source>
        <dbReference type="EMBL" id="EGV49897.1"/>
    </source>
</evidence>
<organism evidence="1 2">
    <name type="scientific">endosymbiont of Riftia pachyptila</name>
    <name type="common">vent Ph05</name>
    <dbReference type="NCBI Taxonomy" id="1048808"/>
    <lineage>
        <taxon>Bacteria</taxon>
        <taxon>Pseudomonadati</taxon>
        <taxon>Pseudomonadota</taxon>
        <taxon>Gammaproteobacteria</taxon>
        <taxon>sulfur-oxidizing symbionts</taxon>
    </lineage>
</organism>
<reference evidence="1" key="1">
    <citation type="journal article" date="2011" name="ISME J.">
        <title>The endosymbionts of the deep-sea tubeworms Riftia pachyptila and Tevnia jerichonana share an identical physiology as revealed by proteogenomic analyses.</title>
        <authorList>
            <person name="Gardebrecht A."/>
            <person name="Markert S."/>
            <person name="Felbeck H."/>
            <person name="Thuermer A."/>
            <person name="Albrecht D."/>
            <person name="Wollherr A."/>
            <person name="Kabisch J."/>
            <person name="Lehmann R."/>
            <person name="Daniel R."/>
            <person name="Liesegang H."/>
            <person name="Hecker M."/>
            <person name="Sievert S.M."/>
            <person name="Schweder T."/>
        </authorList>
    </citation>
    <scope>NUCLEOTIDE SEQUENCE [LARGE SCALE GENOMIC DNA]</scope>
</reference>